<evidence type="ECO:0000256" key="7">
    <source>
        <dbReference type="ARBA" id="ARBA00022840"/>
    </source>
</evidence>
<evidence type="ECO:0000256" key="4">
    <source>
        <dbReference type="ARBA" id="ARBA00022475"/>
    </source>
</evidence>
<proteinExistence type="inferred from homology"/>
<evidence type="ECO:0000256" key="3">
    <source>
        <dbReference type="ARBA" id="ARBA00022448"/>
    </source>
</evidence>
<dbReference type="PROSITE" id="PS50893">
    <property type="entry name" value="ABC_TRANSPORTER_2"/>
    <property type="match status" value="1"/>
</dbReference>
<dbReference type="EMBL" id="BKZW01000004">
    <property type="protein sequence ID" value="GER91555.1"/>
    <property type="molecule type" value="Genomic_DNA"/>
</dbReference>
<name>A0A5J4KUH8_9CHLR</name>
<keyword evidence="7 12" id="KW-0067">ATP-binding</keyword>
<accession>A0A5J4KUH8</accession>
<sequence>MSTQNKNNLLLDVRNMSVDYYAANGAVHAVRDVNLSLKRGEIVGLAGESGSGKSTLAYAIARLLRPPAAITAGQVLYYPSIQEGERRTAFTAALEQANSKITDPVNSPTQSSGVDILKLTPPQLRAFRWNELSIVFQSAMNALNPVMDIGTQIIDVLRAHQPERSVQSCKERARELLKLVGIAPDRLRSYPHELSGGMRQRVIIAIALALKPELIIMDEPTTALDVVVQREILDLISSLCKETGTALIFITHDLSLLLELVDRVAVMYAGKLVEVADRNNFYAHARHPYSYGLMNSFPTLHGPRRKMVGIAGSPPDLRNIPAGCPFHDRCPMAFEACHQVIPALRTPFADAPEQIAACHLYDPKITRTTQMPGPADLGRGYEIQAERSVAR</sequence>
<feature type="region of interest" description="Disordered" evidence="10">
    <location>
        <begin position="369"/>
        <end position="391"/>
    </location>
</feature>
<keyword evidence="4" id="KW-1003">Cell membrane</keyword>
<evidence type="ECO:0000256" key="8">
    <source>
        <dbReference type="ARBA" id="ARBA00022967"/>
    </source>
</evidence>
<keyword evidence="9" id="KW-0472">Membrane</keyword>
<dbReference type="PANTHER" id="PTHR43297:SF14">
    <property type="entry name" value="ATPASE AAA-TYPE CORE DOMAIN-CONTAINING PROTEIN"/>
    <property type="match status" value="1"/>
</dbReference>
<evidence type="ECO:0000256" key="9">
    <source>
        <dbReference type="ARBA" id="ARBA00023136"/>
    </source>
</evidence>
<dbReference type="PANTHER" id="PTHR43297">
    <property type="entry name" value="OLIGOPEPTIDE TRANSPORT ATP-BINDING PROTEIN APPD"/>
    <property type="match status" value="1"/>
</dbReference>
<evidence type="ECO:0000256" key="6">
    <source>
        <dbReference type="ARBA" id="ARBA00022741"/>
    </source>
</evidence>
<dbReference type="CDD" id="cd03257">
    <property type="entry name" value="ABC_NikE_OppD_transporters"/>
    <property type="match status" value="1"/>
</dbReference>
<evidence type="ECO:0000259" key="11">
    <source>
        <dbReference type="PROSITE" id="PS50893"/>
    </source>
</evidence>
<dbReference type="SMART" id="SM00382">
    <property type="entry name" value="AAA"/>
    <property type="match status" value="1"/>
</dbReference>
<keyword evidence="5" id="KW-0997">Cell inner membrane</keyword>
<dbReference type="InterPro" id="IPR027417">
    <property type="entry name" value="P-loop_NTPase"/>
</dbReference>
<dbReference type="InterPro" id="IPR003439">
    <property type="entry name" value="ABC_transporter-like_ATP-bd"/>
</dbReference>
<protein>
    <submittedName>
        <fullName evidence="12">Dipeptide/oligopeptide/nickel ABC transporter ATP-binding protein</fullName>
    </submittedName>
</protein>
<comment type="similarity">
    <text evidence="2">Belongs to the ABC transporter superfamily.</text>
</comment>
<reference evidence="12 13" key="1">
    <citation type="submission" date="2019-10" db="EMBL/GenBank/DDBJ databases">
        <title>Dictyobacter vulcani sp. nov., within the class Ktedonobacteria, isolated from soil of volcanic Mt. Zao.</title>
        <authorList>
            <person name="Zheng Y."/>
            <person name="Wang C.M."/>
            <person name="Sakai Y."/>
            <person name="Abe K."/>
            <person name="Yokota A."/>
            <person name="Yabe S."/>
        </authorList>
    </citation>
    <scope>NUCLEOTIDE SEQUENCE [LARGE SCALE GENOMIC DNA]</scope>
    <source>
        <strain evidence="12 13">W12</strain>
    </source>
</reference>
<gene>
    <name evidence="12" type="ORF">KDW_57170</name>
</gene>
<comment type="caution">
    <text evidence="12">The sequence shown here is derived from an EMBL/GenBank/DDBJ whole genome shotgun (WGS) entry which is preliminary data.</text>
</comment>
<dbReference type="GO" id="GO:0016887">
    <property type="term" value="F:ATP hydrolysis activity"/>
    <property type="evidence" value="ECO:0007669"/>
    <property type="project" value="InterPro"/>
</dbReference>
<evidence type="ECO:0000256" key="2">
    <source>
        <dbReference type="ARBA" id="ARBA00005417"/>
    </source>
</evidence>
<dbReference type="Pfam" id="PF00005">
    <property type="entry name" value="ABC_tran"/>
    <property type="match status" value="1"/>
</dbReference>
<dbReference type="InterPro" id="IPR013563">
    <property type="entry name" value="Oligopep_ABC_C"/>
</dbReference>
<feature type="domain" description="ABC transporter" evidence="11">
    <location>
        <begin position="13"/>
        <end position="294"/>
    </location>
</feature>
<comment type="subcellular location">
    <subcellularLocation>
        <location evidence="1">Cell membrane</location>
        <topology evidence="1">Peripheral membrane protein</topology>
    </subcellularLocation>
</comment>
<dbReference type="SUPFAM" id="SSF52540">
    <property type="entry name" value="P-loop containing nucleoside triphosphate hydrolases"/>
    <property type="match status" value="1"/>
</dbReference>
<organism evidence="12 13">
    <name type="scientific">Dictyobacter vulcani</name>
    <dbReference type="NCBI Taxonomy" id="2607529"/>
    <lineage>
        <taxon>Bacteria</taxon>
        <taxon>Bacillati</taxon>
        <taxon>Chloroflexota</taxon>
        <taxon>Ktedonobacteria</taxon>
        <taxon>Ktedonobacterales</taxon>
        <taxon>Dictyobacteraceae</taxon>
        <taxon>Dictyobacter</taxon>
    </lineage>
</organism>
<keyword evidence="3" id="KW-0813">Transport</keyword>
<dbReference type="GO" id="GO:0005886">
    <property type="term" value="C:plasma membrane"/>
    <property type="evidence" value="ECO:0007669"/>
    <property type="project" value="UniProtKB-SubCell"/>
</dbReference>
<evidence type="ECO:0000256" key="1">
    <source>
        <dbReference type="ARBA" id="ARBA00004202"/>
    </source>
</evidence>
<dbReference type="InterPro" id="IPR003593">
    <property type="entry name" value="AAA+_ATPase"/>
</dbReference>
<evidence type="ECO:0000313" key="12">
    <source>
        <dbReference type="EMBL" id="GER91555.1"/>
    </source>
</evidence>
<dbReference type="NCBIfam" id="TIGR01727">
    <property type="entry name" value="oligo_HPY"/>
    <property type="match status" value="1"/>
</dbReference>
<dbReference type="GO" id="GO:0015833">
    <property type="term" value="P:peptide transport"/>
    <property type="evidence" value="ECO:0007669"/>
    <property type="project" value="InterPro"/>
</dbReference>
<evidence type="ECO:0000313" key="13">
    <source>
        <dbReference type="Proteomes" id="UP000326912"/>
    </source>
</evidence>
<dbReference type="Proteomes" id="UP000326912">
    <property type="component" value="Unassembled WGS sequence"/>
</dbReference>
<evidence type="ECO:0000256" key="5">
    <source>
        <dbReference type="ARBA" id="ARBA00022519"/>
    </source>
</evidence>
<evidence type="ECO:0000256" key="10">
    <source>
        <dbReference type="SAM" id="MobiDB-lite"/>
    </source>
</evidence>
<keyword evidence="13" id="KW-1185">Reference proteome</keyword>
<dbReference type="RefSeq" id="WP_151759196.1">
    <property type="nucleotide sequence ID" value="NZ_BKZW01000004.1"/>
</dbReference>
<dbReference type="InterPro" id="IPR017871">
    <property type="entry name" value="ABC_transporter-like_CS"/>
</dbReference>
<dbReference type="GO" id="GO:0005524">
    <property type="term" value="F:ATP binding"/>
    <property type="evidence" value="ECO:0007669"/>
    <property type="project" value="UniProtKB-KW"/>
</dbReference>
<dbReference type="PROSITE" id="PS00211">
    <property type="entry name" value="ABC_TRANSPORTER_1"/>
    <property type="match status" value="1"/>
</dbReference>
<dbReference type="InterPro" id="IPR050388">
    <property type="entry name" value="ABC_Ni/Peptide_Import"/>
</dbReference>
<dbReference type="Pfam" id="PF08352">
    <property type="entry name" value="oligo_HPY"/>
    <property type="match status" value="1"/>
</dbReference>
<dbReference type="Gene3D" id="3.40.50.300">
    <property type="entry name" value="P-loop containing nucleotide triphosphate hydrolases"/>
    <property type="match status" value="1"/>
</dbReference>
<keyword evidence="6" id="KW-0547">Nucleotide-binding</keyword>
<keyword evidence="8" id="KW-1278">Translocase</keyword>
<dbReference type="AlphaFoldDB" id="A0A5J4KUH8"/>